<organism evidence="1 2">
    <name type="scientific">Panagrolaimus sp. PS1159</name>
    <dbReference type="NCBI Taxonomy" id="55785"/>
    <lineage>
        <taxon>Eukaryota</taxon>
        <taxon>Metazoa</taxon>
        <taxon>Ecdysozoa</taxon>
        <taxon>Nematoda</taxon>
        <taxon>Chromadorea</taxon>
        <taxon>Rhabditida</taxon>
        <taxon>Tylenchina</taxon>
        <taxon>Panagrolaimomorpha</taxon>
        <taxon>Panagrolaimoidea</taxon>
        <taxon>Panagrolaimidae</taxon>
        <taxon>Panagrolaimus</taxon>
    </lineage>
</organism>
<reference evidence="2" key="1">
    <citation type="submission" date="2022-11" db="UniProtKB">
        <authorList>
            <consortium name="WormBaseParasite"/>
        </authorList>
    </citation>
    <scope>IDENTIFICATION</scope>
</reference>
<proteinExistence type="predicted"/>
<dbReference type="WBParaSite" id="PS1159_v2.g7820.t1">
    <property type="protein sequence ID" value="PS1159_v2.g7820.t1"/>
    <property type="gene ID" value="PS1159_v2.g7820"/>
</dbReference>
<protein>
    <submittedName>
        <fullName evidence="2">Uncharacterized protein</fullName>
    </submittedName>
</protein>
<evidence type="ECO:0000313" key="2">
    <source>
        <dbReference type="WBParaSite" id="PS1159_v2.g7820.t1"/>
    </source>
</evidence>
<accession>A0AC35GQM0</accession>
<name>A0AC35GQM0_9BILA</name>
<dbReference type="Proteomes" id="UP000887580">
    <property type="component" value="Unplaced"/>
</dbReference>
<sequence length="257" mass="29407">MEVKKNEPEIMQHKADQILMGSSIDMNAKQNNNNALSNVNDLRKIKFRNRIAINTQITRLNKGVAKNGAPFKFFTCAVEGSNQGENKVVFLLQCFGKIPGDTSNKGEIIMRKVESLKPGDIVSIMRLDKEEEKKTQERRLSANWNQASNGTGLVYRVHEHTLIKKILSGSETPITDFSTILYPMENVALMCKVEQDTENIGDKYMIVGHDEHQNFVEFWFQEKVEVLCGERWNFVGNVKFEEGTPCMDVKKWNKMND</sequence>
<evidence type="ECO:0000313" key="1">
    <source>
        <dbReference type="Proteomes" id="UP000887580"/>
    </source>
</evidence>